<proteinExistence type="predicted"/>
<dbReference type="InterPro" id="IPR036676">
    <property type="entry name" value="PurM-like_C_sf"/>
</dbReference>
<reference evidence="1" key="1">
    <citation type="submission" date="2020-10" db="EMBL/GenBank/DDBJ databases">
        <authorList>
            <person name="Gilroy R."/>
        </authorList>
    </citation>
    <scope>NUCLEOTIDE SEQUENCE</scope>
    <source>
        <strain evidence="1">B1-15692</strain>
    </source>
</reference>
<organism evidence="1 2">
    <name type="scientific">Candidatus Cryptobacteroides faecipullorum</name>
    <dbReference type="NCBI Taxonomy" id="2840764"/>
    <lineage>
        <taxon>Bacteria</taxon>
        <taxon>Pseudomonadati</taxon>
        <taxon>Bacteroidota</taxon>
        <taxon>Bacteroidia</taxon>
        <taxon>Bacteroidales</taxon>
        <taxon>Candidatus Cryptobacteroides</taxon>
    </lineage>
</organism>
<reference evidence="1" key="2">
    <citation type="journal article" date="2021" name="PeerJ">
        <title>Extensive microbial diversity within the chicken gut microbiome revealed by metagenomics and culture.</title>
        <authorList>
            <person name="Gilroy R."/>
            <person name="Ravi A."/>
            <person name="Getino M."/>
            <person name="Pursley I."/>
            <person name="Horton D.L."/>
            <person name="Alikhan N.F."/>
            <person name="Baker D."/>
            <person name="Gharbi K."/>
            <person name="Hall N."/>
            <person name="Watson M."/>
            <person name="Adriaenssens E.M."/>
            <person name="Foster-Nyarko E."/>
            <person name="Jarju S."/>
            <person name="Secka A."/>
            <person name="Antonio M."/>
            <person name="Oren A."/>
            <person name="Chaudhuri R.R."/>
            <person name="La Ragione R."/>
            <person name="Hildebrand F."/>
            <person name="Pallen M.J."/>
        </authorList>
    </citation>
    <scope>NUCLEOTIDE SEQUENCE</scope>
    <source>
        <strain evidence="1">B1-15692</strain>
    </source>
</reference>
<dbReference type="GO" id="GO:0006164">
    <property type="term" value="P:purine nucleotide biosynthetic process"/>
    <property type="evidence" value="ECO:0007669"/>
    <property type="project" value="TreeGrafter"/>
</dbReference>
<evidence type="ECO:0000313" key="2">
    <source>
        <dbReference type="Proteomes" id="UP000823660"/>
    </source>
</evidence>
<dbReference type="GO" id="GO:0005737">
    <property type="term" value="C:cytoplasm"/>
    <property type="evidence" value="ECO:0007669"/>
    <property type="project" value="TreeGrafter"/>
</dbReference>
<name>A0A9D9NAB8_9BACT</name>
<accession>A0A9D9NAB8</accession>
<dbReference type="PANTHER" id="PTHR10099">
    <property type="entry name" value="PHOSPHORIBOSYLFORMYLGLYCINAMIDINE SYNTHASE"/>
    <property type="match status" value="1"/>
</dbReference>
<protein>
    <recommendedName>
        <fullName evidence="3">Phosphoribosylformylglycinamidine synthase</fullName>
    </recommendedName>
</protein>
<evidence type="ECO:0000313" key="1">
    <source>
        <dbReference type="EMBL" id="MBO8466322.1"/>
    </source>
</evidence>
<dbReference type="Proteomes" id="UP000823660">
    <property type="component" value="Unassembled WGS sequence"/>
</dbReference>
<dbReference type="GO" id="GO:0004642">
    <property type="term" value="F:phosphoribosylformylglycinamidine synthase activity"/>
    <property type="evidence" value="ECO:0007669"/>
    <property type="project" value="TreeGrafter"/>
</dbReference>
<evidence type="ECO:0008006" key="3">
    <source>
        <dbReference type="Google" id="ProtNLM"/>
    </source>
</evidence>
<dbReference type="Gene3D" id="3.90.650.10">
    <property type="entry name" value="PurM-like C-terminal domain"/>
    <property type="match status" value="1"/>
</dbReference>
<dbReference type="AlphaFoldDB" id="A0A9D9NAB8"/>
<gene>
    <name evidence="1" type="ORF">IAB99_00980</name>
</gene>
<dbReference type="PANTHER" id="PTHR10099:SF1">
    <property type="entry name" value="PHOSPHORIBOSYLFORMYLGLYCINAMIDINE SYNTHASE"/>
    <property type="match status" value="1"/>
</dbReference>
<dbReference type="EMBL" id="JADIMH010000006">
    <property type="protein sequence ID" value="MBO8466322.1"/>
    <property type="molecule type" value="Genomic_DNA"/>
</dbReference>
<sequence length="398" mass="44073">MKDIDVILHSEYIIDGQRMEATPAQMLSECMPADNPPLPEKNGYPPIVDEPSDPAPGYVRYSPDKIKGYLSALGDAPHMKRDIPVEYSGPLTRLAIARTLLETLWKEGHFSLENIEARIRWEWDCTPVGNMAALYFSAEAAGKYLYDLGIRLSGYSITESSEGNRIYMDRLEVRKDSLFTAAVAEDPEPVIEDGCRDAAEDYPEYTGSEQDISMKRKCPETLVADNRSWIIYIPFDTCPFKLGGSMLAERFGSNGDNAPEIQDPDYFIDCYEVLRELVEDGVVISGITVSGGGLASAAGFLCRRTGCTIDVKGLENAYREKDIVRILFAEVPGVLIQIRDSDYDYVDAQLLLQEIAYYPLGHPDTGKCGIEISEGGRPDVFSILEALLNSPTASEGED</sequence>
<dbReference type="SUPFAM" id="SSF56042">
    <property type="entry name" value="PurM C-terminal domain-like"/>
    <property type="match status" value="1"/>
</dbReference>
<comment type="caution">
    <text evidence="1">The sequence shown here is derived from an EMBL/GenBank/DDBJ whole genome shotgun (WGS) entry which is preliminary data.</text>
</comment>